<dbReference type="InterPro" id="IPR030395">
    <property type="entry name" value="GP_PDE_dom"/>
</dbReference>
<feature type="domain" description="GP-PDE" evidence="8">
    <location>
        <begin position="26"/>
        <end position="359"/>
    </location>
</feature>
<dbReference type="Pfam" id="PF03009">
    <property type="entry name" value="GDPD"/>
    <property type="match status" value="1"/>
</dbReference>
<accession>A0ABQ6LYQ1</accession>
<comment type="caution">
    <text evidence="9">The sequence shown here is derived from an EMBL/GenBank/DDBJ whole genome shotgun (WGS) entry which is preliminary data.</text>
</comment>
<dbReference type="PANTHER" id="PTHR43620">
    <property type="entry name" value="GLYCEROPHOSPHORYL DIESTER PHOSPHODIESTERASE"/>
    <property type="match status" value="1"/>
</dbReference>
<dbReference type="PROSITE" id="PS51704">
    <property type="entry name" value="GP_PDE"/>
    <property type="match status" value="1"/>
</dbReference>
<evidence type="ECO:0000256" key="1">
    <source>
        <dbReference type="ARBA" id="ARBA00007277"/>
    </source>
</evidence>
<name>A0ABQ6LYQ1_9GAMM</name>
<gene>
    <name evidence="9" type="primary">glpQ</name>
    <name evidence="9" type="ORF">MNKW57_14830</name>
</gene>
<dbReference type="Gene3D" id="3.20.20.190">
    <property type="entry name" value="Phosphatidylinositol (PI) phosphodiesterase"/>
    <property type="match status" value="1"/>
</dbReference>
<proteinExistence type="inferred from homology"/>
<reference evidence="9 10" key="1">
    <citation type="submission" date="2023-04" db="EMBL/GenBank/DDBJ databases">
        <title>Marinobulbifer ophiurae gen. nov., sp. Nov., isolate from tissue of brittle star Ophioplocus japonicus.</title>
        <authorList>
            <person name="Kawano K."/>
            <person name="Sawayama S."/>
            <person name="Nakagawa S."/>
        </authorList>
    </citation>
    <scope>NUCLEOTIDE SEQUENCE [LARGE SCALE GENOMIC DNA]</scope>
    <source>
        <strain evidence="9 10">NKW57</strain>
    </source>
</reference>
<dbReference type="PANTHER" id="PTHR43620:SF7">
    <property type="entry name" value="GLYCEROPHOSPHODIESTER PHOSPHODIESTERASE GDPD5-RELATED"/>
    <property type="match status" value="1"/>
</dbReference>
<keyword evidence="10" id="KW-1185">Reference proteome</keyword>
<organism evidence="9 10">
    <name type="scientific">Biformimicrobium ophioploci</name>
    <dbReference type="NCBI Taxonomy" id="3036711"/>
    <lineage>
        <taxon>Bacteria</taxon>
        <taxon>Pseudomonadati</taxon>
        <taxon>Pseudomonadota</taxon>
        <taxon>Gammaproteobacteria</taxon>
        <taxon>Cellvibrionales</taxon>
        <taxon>Microbulbiferaceae</taxon>
        <taxon>Biformimicrobium</taxon>
    </lineage>
</organism>
<comment type="similarity">
    <text evidence="1">Belongs to the glycerophosphoryl diester phosphodiesterase family.</text>
</comment>
<feature type="chain" id="PRO_5046145780" description="glycerophosphodiester phosphodiesterase" evidence="7">
    <location>
        <begin position="23"/>
        <end position="362"/>
    </location>
</feature>
<evidence type="ECO:0000313" key="10">
    <source>
        <dbReference type="Proteomes" id="UP001224392"/>
    </source>
</evidence>
<sequence>MTMNRLFTQLRLLLLLATAAQAGATPAVIAHRGASGYLPEHTLEAKALAYAMRPDYIEQDLVMTRDNRLIVLHDIYLEAVTNVAEKFPGRAREDGHFYVVDFDLDEIRQLRVSERFETTDAGTEPYFPGRFPVWQSAFSVHTFAEEIELIQGLNRTLGHDIGIYPEIKAPWHHRREGKDIARATLEVLKRYGYGLGHRGKKHKTPQVLLQSFDANELQRIRSGLMEEVGIDVPLVQLIAPSSWELAQEKVGDTWRNYEFEWMLTEEGMDRVATYADGIGPAAGLILPESESLQGGQPPAAAPWYRAAKNAGLTVHAYTFRADQLPEGVPDFASLVKLFSDHLQVDGLFTDHPDKVREILKAD</sequence>
<dbReference type="SUPFAM" id="SSF51695">
    <property type="entry name" value="PLC-like phosphodiesterases"/>
    <property type="match status" value="1"/>
</dbReference>
<dbReference type="EC" id="3.1.4.46" evidence="2"/>
<feature type="signal peptide" evidence="7">
    <location>
        <begin position="1"/>
        <end position="22"/>
    </location>
</feature>
<evidence type="ECO:0000256" key="2">
    <source>
        <dbReference type="ARBA" id="ARBA00012247"/>
    </source>
</evidence>
<keyword evidence="4" id="KW-0319">Glycerol metabolism</keyword>
<keyword evidence="3 7" id="KW-0732">Signal</keyword>
<dbReference type="EMBL" id="BSYJ01000003">
    <property type="protein sequence ID" value="GMG87162.1"/>
    <property type="molecule type" value="Genomic_DNA"/>
</dbReference>
<evidence type="ECO:0000256" key="4">
    <source>
        <dbReference type="ARBA" id="ARBA00022798"/>
    </source>
</evidence>
<protein>
    <recommendedName>
        <fullName evidence="2">glycerophosphodiester phosphodiesterase</fullName>
        <ecNumber evidence="2">3.1.4.46</ecNumber>
    </recommendedName>
</protein>
<evidence type="ECO:0000259" key="8">
    <source>
        <dbReference type="PROSITE" id="PS51704"/>
    </source>
</evidence>
<evidence type="ECO:0000256" key="5">
    <source>
        <dbReference type="ARBA" id="ARBA00022801"/>
    </source>
</evidence>
<dbReference type="CDD" id="cd08600">
    <property type="entry name" value="GDPD_EcGlpQ_like"/>
    <property type="match status" value="1"/>
</dbReference>
<evidence type="ECO:0000313" key="9">
    <source>
        <dbReference type="EMBL" id="GMG87162.1"/>
    </source>
</evidence>
<dbReference type="NCBIfam" id="NF008354">
    <property type="entry name" value="PRK11143.1"/>
    <property type="match status" value="1"/>
</dbReference>
<evidence type="ECO:0000256" key="7">
    <source>
        <dbReference type="SAM" id="SignalP"/>
    </source>
</evidence>
<evidence type="ECO:0000256" key="3">
    <source>
        <dbReference type="ARBA" id="ARBA00022729"/>
    </source>
</evidence>
<comment type="catalytic activity">
    <reaction evidence="6">
        <text>a sn-glycero-3-phosphodiester + H2O = an alcohol + sn-glycerol 3-phosphate + H(+)</text>
        <dbReference type="Rhea" id="RHEA:12969"/>
        <dbReference type="ChEBI" id="CHEBI:15377"/>
        <dbReference type="ChEBI" id="CHEBI:15378"/>
        <dbReference type="ChEBI" id="CHEBI:30879"/>
        <dbReference type="ChEBI" id="CHEBI:57597"/>
        <dbReference type="ChEBI" id="CHEBI:83408"/>
        <dbReference type="EC" id="3.1.4.46"/>
    </reaction>
</comment>
<dbReference type="Proteomes" id="UP001224392">
    <property type="component" value="Unassembled WGS sequence"/>
</dbReference>
<evidence type="ECO:0000256" key="6">
    <source>
        <dbReference type="ARBA" id="ARBA00047512"/>
    </source>
</evidence>
<dbReference type="InterPro" id="IPR017946">
    <property type="entry name" value="PLC-like_Pdiesterase_TIM-brl"/>
</dbReference>
<keyword evidence="5" id="KW-0378">Hydrolase</keyword>